<name>A0A1M7IBL8_9FLAO</name>
<proteinExistence type="predicted"/>
<sequence length="302" mass="35181">MKYLTLKYRSTKKMKKCIICLKKKVINEFNEEHIFPEAIGGNLKIYDCCKLCNSKMGSKIDNELTNNEYIKIIRFLLKIKGKNGIINPFNTLLNSAFEGIKGKLIFEKSGKYSKFEIIQKTIIETENSLKIVCDSDNMEGMLKTINKKIAKSNQPPYTFEDLRKNTTSISHPKLNNIDIKINLENDNKALIYIIPELLKITYELGYYHFKEKYLKDPTSIAIRNAIEEIISGKLIIDMPTYIEIDGFNWKDIKRYNSYQFLIKNNKIICHLNILNFITARIVLSKNSNDYKLINENINESVF</sequence>
<feature type="domain" description="HNH endonuclease 5" evidence="1">
    <location>
        <begin position="17"/>
        <end position="67"/>
    </location>
</feature>
<protein>
    <submittedName>
        <fullName evidence="2">HNH endonuclease</fullName>
    </submittedName>
</protein>
<dbReference type="STRING" id="29534.SAMN05444366_3094"/>
<reference evidence="3" key="1">
    <citation type="submission" date="2016-11" db="EMBL/GenBank/DDBJ databases">
        <authorList>
            <person name="Varghese N."/>
            <person name="Submissions S."/>
        </authorList>
    </citation>
    <scope>NUCLEOTIDE SEQUENCE [LARGE SCALE GENOMIC DNA]</scope>
    <source>
        <strain evidence="3">DSM 1811</strain>
    </source>
</reference>
<accession>A0A1M7IBL8</accession>
<evidence type="ECO:0000259" key="1">
    <source>
        <dbReference type="Pfam" id="PF14279"/>
    </source>
</evidence>
<dbReference type="GO" id="GO:0004519">
    <property type="term" value="F:endonuclease activity"/>
    <property type="evidence" value="ECO:0007669"/>
    <property type="project" value="UniProtKB-KW"/>
</dbReference>
<dbReference type="Pfam" id="PF14279">
    <property type="entry name" value="HNH_5"/>
    <property type="match status" value="1"/>
</dbReference>
<dbReference type="EMBL" id="FRBY01000004">
    <property type="protein sequence ID" value="SHM38206.1"/>
    <property type="molecule type" value="Genomic_DNA"/>
</dbReference>
<keyword evidence="2" id="KW-0255">Endonuclease</keyword>
<evidence type="ECO:0000313" key="3">
    <source>
        <dbReference type="Proteomes" id="UP000184121"/>
    </source>
</evidence>
<organism evidence="2 3">
    <name type="scientific">Flavobacterium saccharophilum</name>
    <dbReference type="NCBI Taxonomy" id="29534"/>
    <lineage>
        <taxon>Bacteria</taxon>
        <taxon>Pseudomonadati</taxon>
        <taxon>Bacteroidota</taxon>
        <taxon>Flavobacteriia</taxon>
        <taxon>Flavobacteriales</taxon>
        <taxon>Flavobacteriaceae</taxon>
        <taxon>Flavobacterium</taxon>
    </lineage>
</organism>
<keyword evidence="2" id="KW-0540">Nuclease</keyword>
<dbReference type="OrthoDB" id="791350at2"/>
<keyword evidence="2" id="KW-0378">Hydrolase</keyword>
<dbReference type="AlphaFoldDB" id="A0A1M7IBL8"/>
<dbReference type="InterPro" id="IPR029471">
    <property type="entry name" value="HNH_5"/>
</dbReference>
<keyword evidence="3" id="KW-1185">Reference proteome</keyword>
<evidence type="ECO:0000313" key="2">
    <source>
        <dbReference type="EMBL" id="SHM38206.1"/>
    </source>
</evidence>
<dbReference type="Proteomes" id="UP000184121">
    <property type="component" value="Unassembled WGS sequence"/>
</dbReference>
<gene>
    <name evidence="2" type="ORF">SAMN05444366_3094</name>
</gene>